<accession>A0A9R1V2A4</accession>
<sequence>MDLLSEQCWSFAGETKVFFTKTGNWTQESNLNRGQKQMKDRKGKTGINSLLGKLHSTKDKAKAQKWFADLVTFVSSFLHCRVSISLESHSRLSCTNGFHMEQERGGDGEDGRAAMDGRNGGDGRLC</sequence>
<dbReference type="Proteomes" id="UP000235145">
    <property type="component" value="Unassembled WGS sequence"/>
</dbReference>
<reference evidence="2 3" key="1">
    <citation type="journal article" date="2017" name="Nat. Commun.">
        <title>Genome assembly with in vitro proximity ligation data and whole-genome triplication in lettuce.</title>
        <authorList>
            <person name="Reyes-Chin-Wo S."/>
            <person name="Wang Z."/>
            <person name="Yang X."/>
            <person name="Kozik A."/>
            <person name="Arikit S."/>
            <person name="Song C."/>
            <person name="Xia L."/>
            <person name="Froenicke L."/>
            <person name="Lavelle D.O."/>
            <person name="Truco M.J."/>
            <person name="Xia R."/>
            <person name="Zhu S."/>
            <person name="Xu C."/>
            <person name="Xu H."/>
            <person name="Xu X."/>
            <person name="Cox K."/>
            <person name="Korf I."/>
            <person name="Meyers B.C."/>
            <person name="Michelmore R.W."/>
        </authorList>
    </citation>
    <scope>NUCLEOTIDE SEQUENCE [LARGE SCALE GENOMIC DNA]</scope>
    <source>
        <strain evidence="3">cv. Salinas</strain>
        <tissue evidence="2">Seedlings</tissue>
    </source>
</reference>
<name>A0A9R1V2A4_LACSA</name>
<dbReference type="AlphaFoldDB" id="A0A9R1V2A4"/>
<keyword evidence="3" id="KW-1185">Reference proteome</keyword>
<proteinExistence type="predicted"/>
<evidence type="ECO:0000313" key="3">
    <source>
        <dbReference type="Proteomes" id="UP000235145"/>
    </source>
</evidence>
<protein>
    <submittedName>
        <fullName evidence="2">Uncharacterized protein</fullName>
    </submittedName>
</protein>
<gene>
    <name evidence="2" type="ORF">LSAT_V11C700367880</name>
</gene>
<organism evidence="2 3">
    <name type="scientific">Lactuca sativa</name>
    <name type="common">Garden lettuce</name>
    <dbReference type="NCBI Taxonomy" id="4236"/>
    <lineage>
        <taxon>Eukaryota</taxon>
        <taxon>Viridiplantae</taxon>
        <taxon>Streptophyta</taxon>
        <taxon>Embryophyta</taxon>
        <taxon>Tracheophyta</taxon>
        <taxon>Spermatophyta</taxon>
        <taxon>Magnoliopsida</taxon>
        <taxon>eudicotyledons</taxon>
        <taxon>Gunneridae</taxon>
        <taxon>Pentapetalae</taxon>
        <taxon>asterids</taxon>
        <taxon>campanulids</taxon>
        <taxon>Asterales</taxon>
        <taxon>Asteraceae</taxon>
        <taxon>Cichorioideae</taxon>
        <taxon>Cichorieae</taxon>
        <taxon>Lactucinae</taxon>
        <taxon>Lactuca</taxon>
    </lineage>
</organism>
<dbReference type="EMBL" id="NBSK02000007">
    <property type="protein sequence ID" value="KAJ0198425.1"/>
    <property type="molecule type" value="Genomic_DNA"/>
</dbReference>
<feature type="region of interest" description="Disordered" evidence="1">
    <location>
        <begin position="101"/>
        <end position="126"/>
    </location>
</feature>
<comment type="caution">
    <text evidence="2">The sequence shown here is derived from an EMBL/GenBank/DDBJ whole genome shotgun (WGS) entry which is preliminary data.</text>
</comment>
<evidence type="ECO:0000313" key="2">
    <source>
        <dbReference type="EMBL" id="KAJ0198425.1"/>
    </source>
</evidence>
<evidence type="ECO:0000256" key="1">
    <source>
        <dbReference type="SAM" id="MobiDB-lite"/>
    </source>
</evidence>